<evidence type="ECO:0000259" key="2">
    <source>
        <dbReference type="PROSITE" id="PS52035"/>
    </source>
</evidence>
<evidence type="ECO:0000313" key="4">
    <source>
        <dbReference type="Proteomes" id="UP000318405"/>
    </source>
</evidence>
<evidence type="ECO:0000313" key="3">
    <source>
        <dbReference type="EMBL" id="TSH94215.1"/>
    </source>
</evidence>
<dbReference type="InterPro" id="IPR021259">
    <property type="entry name" value="DUF2817"/>
</dbReference>
<comment type="caution">
    <text evidence="1">Lacks conserved residue(s) required for the propagation of feature annotation.</text>
</comment>
<feature type="domain" description="Peptidase M14" evidence="2">
    <location>
        <begin position="5"/>
        <end position="366"/>
    </location>
</feature>
<organism evidence="3 4">
    <name type="scientific">Verticiella sediminum</name>
    <dbReference type="NCBI Taxonomy" id="1247510"/>
    <lineage>
        <taxon>Bacteria</taxon>
        <taxon>Pseudomonadati</taxon>
        <taxon>Pseudomonadota</taxon>
        <taxon>Betaproteobacteria</taxon>
        <taxon>Burkholderiales</taxon>
        <taxon>Alcaligenaceae</taxon>
        <taxon>Verticiella</taxon>
    </lineage>
</organism>
<dbReference type="SUPFAM" id="SSF53187">
    <property type="entry name" value="Zn-dependent exopeptidases"/>
    <property type="match status" value="1"/>
</dbReference>
<dbReference type="PROSITE" id="PS52035">
    <property type="entry name" value="PEPTIDASE_M14"/>
    <property type="match status" value="1"/>
</dbReference>
<dbReference type="InterPro" id="IPR000834">
    <property type="entry name" value="Peptidase_M14"/>
</dbReference>
<dbReference type="AlphaFoldDB" id="A0A556AMW9"/>
<dbReference type="EMBL" id="VLTJ01000025">
    <property type="protein sequence ID" value="TSH94215.1"/>
    <property type="molecule type" value="Genomic_DNA"/>
</dbReference>
<keyword evidence="4" id="KW-1185">Reference proteome</keyword>
<dbReference type="RefSeq" id="WP_143948689.1">
    <property type="nucleotide sequence ID" value="NZ_BAABMB010000006.1"/>
</dbReference>
<dbReference type="Pfam" id="PF10994">
    <property type="entry name" value="DUF2817"/>
    <property type="match status" value="1"/>
</dbReference>
<evidence type="ECO:0000256" key="1">
    <source>
        <dbReference type="PROSITE-ProRule" id="PRU01379"/>
    </source>
</evidence>
<dbReference type="GO" id="GO:0006508">
    <property type="term" value="P:proteolysis"/>
    <property type="evidence" value="ECO:0007669"/>
    <property type="project" value="InterPro"/>
</dbReference>
<dbReference type="OrthoDB" id="4014363at2"/>
<dbReference type="Gene3D" id="3.40.630.10">
    <property type="entry name" value="Zn peptidases"/>
    <property type="match status" value="1"/>
</dbReference>
<comment type="caution">
    <text evidence="3">The sequence shown here is derived from an EMBL/GenBank/DDBJ whole genome shotgun (WGS) entry which is preliminary data.</text>
</comment>
<dbReference type="Proteomes" id="UP000318405">
    <property type="component" value="Unassembled WGS sequence"/>
</dbReference>
<dbReference type="CDD" id="cd06233">
    <property type="entry name" value="M14-like"/>
    <property type="match status" value="1"/>
</dbReference>
<dbReference type="GO" id="GO:0004181">
    <property type="term" value="F:metallocarboxypeptidase activity"/>
    <property type="evidence" value="ECO:0007669"/>
    <property type="project" value="InterPro"/>
</dbReference>
<comment type="similarity">
    <text evidence="1">Belongs to the peptidase M14 family.</text>
</comment>
<protein>
    <submittedName>
        <fullName evidence="3">DUF2817 domain-containing protein</fullName>
    </submittedName>
</protein>
<name>A0A556AMW9_9BURK</name>
<dbReference type="GO" id="GO:0008270">
    <property type="term" value="F:zinc ion binding"/>
    <property type="evidence" value="ECO:0007669"/>
    <property type="project" value="InterPro"/>
</dbReference>
<accession>A0A556AMW9</accession>
<reference evidence="3 4" key="1">
    <citation type="submission" date="2019-07" db="EMBL/GenBank/DDBJ databases">
        <title>Qingshengfaniella alkalisoli gen. nov., sp. nov., isolated from saline soil.</title>
        <authorList>
            <person name="Xu L."/>
            <person name="Huang X.-X."/>
            <person name="Sun J.-Q."/>
        </authorList>
    </citation>
    <scope>NUCLEOTIDE SEQUENCE [LARGE SCALE GENOMIC DNA]</scope>
    <source>
        <strain evidence="3 4">DSM 27279</strain>
    </source>
</reference>
<gene>
    <name evidence="3" type="ORF">FOZ76_12975</name>
</gene>
<sequence length="366" mass="40133">MTDSYPSSYADARNRFLDAAQAAGAALFSQVLPGYEGPSAEALALDAAYLGAPRASRVLVMLSGTHGSEGYAASPLLSRFMSSGRARELPDDVAVLLVHAVNPYGFAHTLRTNENNVDLNRNFIDFAAGMPANPGYREVHALLCPEDPSEIGRTAAKAALAAWVSERGTTAYFNAVFNGQYEYPRGLMYGGGERQWSNLALEAVARRFLTQAERIAFIDWHTGLGEYGEPFFLCFNTPRGPEWERCCAWWGRDAVETKAGFDGAPRPQYSGLVFHGLRGFCAQAEFAGAVIEFGTTPPEATIEGLQVDNRLRFDTGLSERERTELRQRAMESFCPSSPEWRERALRAGLRIADEALDGLRAWQPAA</sequence>
<proteinExistence type="inferred from homology"/>